<dbReference type="GO" id="GO:0005975">
    <property type="term" value="P:carbohydrate metabolic process"/>
    <property type="evidence" value="ECO:0007669"/>
    <property type="project" value="InterPro"/>
</dbReference>
<protein>
    <recommendedName>
        <fullName evidence="14">Glycoside hydrolase family 31 N-terminal domain-containing protein</fullName>
    </recommendedName>
</protein>
<accession>A0A0D3IBI1</accession>
<dbReference type="InterPro" id="IPR048395">
    <property type="entry name" value="Glyco_hydro_31_C"/>
</dbReference>
<dbReference type="SUPFAM" id="SSF51445">
    <property type="entry name" value="(Trans)glycosidases"/>
    <property type="match status" value="1"/>
</dbReference>
<proteinExistence type="inferred from homology"/>
<evidence type="ECO:0000256" key="2">
    <source>
        <dbReference type="ARBA" id="ARBA00007806"/>
    </source>
</evidence>
<dbReference type="GO" id="GO:0090599">
    <property type="term" value="F:alpha-glucosidase activity"/>
    <property type="evidence" value="ECO:0007669"/>
    <property type="project" value="TreeGrafter"/>
</dbReference>
<reference evidence="12" key="2">
    <citation type="submission" date="2024-10" db="UniProtKB">
        <authorList>
            <consortium name="EnsemblProtists"/>
        </authorList>
    </citation>
    <scope>IDENTIFICATION</scope>
</reference>
<evidence type="ECO:0008006" key="14">
    <source>
        <dbReference type="Google" id="ProtNLM"/>
    </source>
</evidence>
<keyword evidence="13" id="KW-1185">Reference proteome</keyword>
<reference evidence="13" key="1">
    <citation type="journal article" date="2013" name="Nature">
        <title>Pan genome of the phytoplankton Emiliania underpins its global distribution.</title>
        <authorList>
            <person name="Read B.A."/>
            <person name="Kegel J."/>
            <person name="Klute M.J."/>
            <person name="Kuo A."/>
            <person name="Lefebvre S.C."/>
            <person name="Maumus F."/>
            <person name="Mayer C."/>
            <person name="Miller J."/>
            <person name="Monier A."/>
            <person name="Salamov A."/>
            <person name="Young J."/>
            <person name="Aguilar M."/>
            <person name="Claverie J.M."/>
            <person name="Frickenhaus S."/>
            <person name="Gonzalez K."/>
            <person name="Herman E.K."/>
            <person name="Lin Y.C."/>
            <person name="Napier J."/>
            <person name="Ogata H."/>
            <person name="Sarno A.F."/>
            <person name="Shmutz J."/>
            <person name="Schroeder D."/>
            <person name="de Vargas C."/>
            <person name="Verret F."/>
            <person name="von Dassow P."/>
            <person name="Valentin K."/>
            <person name="Van de Peer Y."/>
            <person name="Wheeler G."/>
            <person name="Dacks J.B."/>
            <person name="Delwiche C.F."/>
            <person name="Dyhrman S.T."/>
            <person name="Glockner G."/>
            <person name="John U."/>
            <person name="Richards T."/>
            <person name="Worden A.Z."/>
            <person name="Zhang X."/>
            <person name="Grigoriev I.V."/>
            <person name="Allen A.E."/>
            <person name="Bidle K."/>
            <person name="Borodovsky M."/>
            <person name="Bowler C."/>
            <person name="Brownlee C."/>
            <person name="Cock J.M."/>
            <person name="Elias M."/>
            <person name="Gladyshev V.N."/>
            <person name="Groth M."/>
            <person name="Guda C."/>
            <person name="Hadaegh A."/>
            <person name="Iglesias-Rodriguez M.D."/>
            <person name="Jenkins J."/>
            <person name="Jones B.M."/>
            <person name="Lawson T."/>
            <person name="Leese F."/>
            <person name="Lindquist E."/>
            <person name="Lobanov A."/>
            <person name="Lomsadze A."/>
            <person name="Malik S.B."/>
            <person name="Marsh M.E."/>
            <person name="Mackinder L."/>
            <person name="Mock T."/>
            <person name="Mueller-Roeber B."/>
            <person name="Pagarete A."/>
            <person name="Parker M."/>
            <person name="Probert I."/>
            <person name="Quesneville H."/>
            <person name="Raines C."/>
            <person name="Rensing S.A."/>
            <person name="Riano-Pachon D.M."/>
            <person name="Richier S."/>
            <person name="Rokitta S."/>
            <person name="Shiraiwa Y."/>
            <person name="Soanes D.M."/>
            <person name="van der Giezen M."/>
            <person name="Wahlund T.M."/>
            <person name="Williams B."/>
            <person name="Wilson W."/>
            <person name="Wolfe G."/>
            <person name="Wurch L.L."/>
        </authorList>
    </citation>
    <scope>NUCLEOTIDE SEQUENCE</scope>
</reference>
<dbReference type="PANTHER" id="PTHR22762">
    <property type="entry name" value="ALPHA-GLUCOSIDASE"/>
    <property type="match status" value="1"/>
</dbReference>
<keyword evidence="3 9" id="KW-0732">Signal</keyword>
<dbReference type="EnsemblProtists" id="EOD08616">
    <property type="protein sequence ID" value="EOD08616"/>
    <property type="gene ID" value="EMIHUDRAFT_465541"/>
</dbReference>
<dbReference type="eggNOG" id="KOG1066">
    <property type="taxonomic scope" value="Eukaryota"/>
</dbReference>
<evidence type="ECO:0000256" key="7">
    <source>
        <dbReference type="RuleBase" id="RU361185"/>
    </source>
</evidence>
<dbReference type="InterPro" id="IPR017853">
    <property type="entry name" value="GH"/>
</dbReference>
<dbReference type="InterPro" id="IPR000322">
    <property type="entry name" value="Glyco_hydro_31_TIM"/>
</dbReference>
<keyword evidence="5" id="KW-0325">Glycoprotein</keyword>
<dbReference type="KEGG" id="ehx:EMIHUDRAFT_465541"/>
<keyword evidence="6 7" id="KW-0326">Glycosidase</keyword>
<dbReference type="Gene3D" id="3.20.20.80">
    <property type="entry name" value="Glycosidases"/>
    <property type="match status" value="1"/>
</dbReference>
<feature type="region of interest" description="Disordered" evidence="8">
    <location>
        <begin position="832"/>
        <end position="856"/>
    </location>
</feature>
<dbReference type="CDD" id="cd06603">
    <property type="entry name" value="GH31_GANC_GANAB_alpha"/>
    <property type="match status" value="1"/>
</dbReference>
<name>A0A0D3IBI1_EMIH1</name>
<feature type="domain" description="Glycoside hydrolase family 31 TIM barrel" evidence="10">
    <location>
        <begin position="279"/>
        <end position="651"/>
    </location>
</feature>
<dbReference type="GeneID" id="17254702"/>
<organism evidence="12 13">
    <name type="scientific">Emiliania huxleyi (strain CCMP1516)</name>
    <dbReference type="NCBI Taxonomy" id="280463"/>
    <lineage>
        <taxon>Eukaryota</taxon>
        <taxon>Haptista</taxon>
        <taxon>Haptophyta</taxon>
        <taxon>Prymnesiophyceae</taxon>
        <taxon>Isochrysidales</taxon>
        <taxon>Noelaerhabdaceae</taxon>
        <taxon>Emiliania</taxon>
    </lineage>
</organism>
<evidence type="ECO:0000256" key="5">
    <source>
        <dbReference type="ARBA" id="ARBA00023180"/>
    </source>
</evidence>
<feature type="domain" description="Glycosyl hydrolase family 31 C-terminal" evidence="11">
    <location>
        <begin position="700"/>
        <end position="774"/>
    </location>
</feature>
<evidence type="ECO:0000256" key="4">
    <source>
        <dbReference type="ARBA" id="ARBA00022801"/>
    </source>
</evidence>
<dbReference type="AlphaFoldDB" id="A0A0D3IBI1"/>
<keyword evidence="4 7" id="KW-0378">Hydrolase</keyword>
<dbReference type="RefSeq" id="XP_005761045.1">
    <property type="nucleotide sequence ID" value="XM_005760988.1"/>
</dbReference>
<dbReference type="CDD" id="cd14752">
    <property type="entry name" value="GH31_N"/>
    <property type="match status" value="1"/>
</dbReference>
<dbReference type="SUPFAM" id="SSF51011">
    <property type="entry name" value="Glycosyl hydrolase domain"/>
    <property type="match status" value="1"/>
</dbReference>
<feature type="signal peptide" evidence="9">
    <location>
        <begin position="1"/>
        <end position="17"/>
    </location>
</feature>
<evidence type="ECO:0000256" key="3">
    <source>
        <dbReference type="ARBA" id="ARBA00022729"/>
    </source>
</evidence>
<dbReference type="Proteomes" id="UP000013827">
    <property type="component" value="Unassembled WGS sequence"/>
</dbReference>
<dbReference type="STRING" id="2903.R1DCQ3"/>
<dbReference type="Gene3D" id="2.60.40.1760">
    <property type="entry name" value="glycosyl hydrolase (family 31)"/>
    <property type="match status" value="1"/>
</dbReference>
<comment type="similarity">
    <text evidence="2 7">Belongs to the glycosyl hydrolase 31 family.</text>
</comment>
<evidence type="ECO:0000259" key="11">
    <source>
        <dbReference type="Pfam" id="PF21365"/>
    </source>
</evidence>
<evidence type="ECO:0000259" key="10">
    <source>
        <dbReference type="Pfam" id="PF01055"/>
    </source>
</evidence>
<feature type="chain" id="PRO_5044290996" description="Glycoside hydrolase family 31 N-terminal domain-containing protein" evidence="9">
    <location>
        <begin position="18"/>
        <end position="1000"/>
    </location>
</feature>
<dbReference type="PANTHER" id="PTHR22762:SF54">
    <property type="entry name" value="BCDNA.GH04962"/>
    <property type="match status" value="1"/>
</dbReference>
<dbReference type="GO" id="GO:0006491">
    <property type="term" value="P:N-glycan processing"/>
    <property type="evidence" value="ECO:0007669"/>
    <property type="project" value="TreeGrafter"/>
</dbReference>
<dbReference type="Gene3D" id="2.60.40.1180">
    <property type="entry name" value="Golgi alpha-mannosidase II"/>
    <property type="match status" value="2"/>
</dbReference>
<evidence type="ECO:0000256" key="6">
    <source>
        <dbReference type="ARBA" id="ARBA00023295"/>
    </source>
</evidence>
<evidence type="ECO:0000256" key="9">
    <source>
        <dbReference type="SAM" id="SignalP"/>
    </source>
</evidence>
<sequence>MPRLLLLLVFTLGPADAFEASKFRTCSQSHFCSDFSPTAAPLPPSLSLSSMTRTATGVRAVAGYRGEGGSAVVSFELLVEPLRTAAAAEAPAWRVRLLGGANSFLAASHLSLAALNPDTSADVALSFEMEAVPGPEGAGAPAAHVLRARSGRWVSELELLSAPLQAQLRVYEAGFARPAAPVAVLNGRGMLRFAAGVGLYGSLPFLLAHGGGAGGGGAGGSAGVLWLSAADTYVDLWRGGGGGVVSHWLSEGGGMDVVLLGGPGDEDVVRQLGALTGTPPLPPLWSLGYHQSHWNVKSQPQLEGIDANADRLGWPLDGLWLDIEHAQAKRYFTWDGAAFPDPRGMAAAIEPKGRRLVAIADPHLRAAPEYDIYAAAANASLLVRPPPSRGGGDAGRSGGGDGEGGGEGGLVGGAAFEGECWPGVSSWVDFLQPRAQQWWAQLYSGAGEGRPRRWPSWLHAWNDMNEPSVFSGAELTLPRDALHVVQGAPAPSPSSVEVEHRLVHNLYGALQAAATFAGLSARAGLPSGGERPFLLSRSFFVGSQRHGAVWTGDNTASWDQLRLSVQMVLALGVSGLPFTGADVGGFFGTPPPELLLRWHRYQSASHLPFFRSHAHVDSPRREPWLLPQPHAAHALEALRERQRLLPFWYTLCWDAASGALPSAEGLPLVRPLWLGSGGGGSPPASPAGAGKPVPRSALLLADTAFTVGADLLVFPVATKGASNVEVPLPVHGCGGAPCEWFSVSSGARLRGGFWHSEPVGLGSMPRYQRGGSILPRRERVRRSALLAVWDPISLHAALDAAGHAAGRLYLDDGVTARLPAALHEHQQSGGLLEAARAGAATAPESELEGAPPQHAARSAGAGVGALLLFNVTCEEKRSAQSTDGGGGGHVVRCILSSRPTRPLALGESVGPLPASVYVERVLLRGLSPLVVDQSTRLADWLPSSLAPGSGKRPTASVGGAAPRPLGGKVEATPHGLLLERLHLPCDEAWDIEVPGAVLDG</sequence>
<feature type="region of interest" description="Disordered" evidence="8">
    <location>
        <begin position="943"/>
        <end position="968"/>
    </location>
</feature>
<dbReference type="PaxDb" id="2903-EOD08616"/>
<evidence type="ECO:0000313" key="12">
    <source>
        <dbReference type="EnsemblProtists" id="EOD08616"/>
    </source>
</evidence>
<dbReference type="Pfam" id="PF01055">
    <property type="entry name" value="Glyco_hydro_31_2nd"/>
    <property type="match status" value="1"/>
</dbReference>
<dbReference type="InterPro" id="IPR013780">
    <property type="entry name" value="Glyco_hydro_b"/>
</dbReference>
<dbReference type="HOGENOM" id="CLU_299857_0_0_1"/>
<comment type="pathway">
    <text evidence="1">Glycan metabolism.</text>
</comment>
<evidence type="ECO:0000256" key="1">
    <source>
        <dbReference type="ARBA" id="ARBA00004881"/>
    </source>
</evidence>
<evidence type="ECO:0000256" key="8">
    <source>
        <dbReference type="SAM" id="MobiDB-lite"/>
    </source>
</evidence>
<evidence type="ECO:0000313" key="13">
    <source>
        <dbReference type="Proteomes" id="UP000013827"/>
    </source>
</evidence>
<dbReference type="Pfam" id="PF21365">
    <property type="entry name" value="Glyco_hydro_31_3rd"/>
    <property type="match status" value="1"/>
</dbReference>
<feature type="region of interest" description="Disordered" evidence="8">
    <location>
        <begin position="384"/>
        <end position="409"/>
    </location>
</feature>
<feature type="compositionally biased region" description="Gly residues" evidence="8">
    <location>
        <begin position="389"/>
        <end position="409"/>
    </location>
</feature>